<dbReference type="InterPro" id="IPR029063">
    <property type="entry name" value="SAM-dependent_MTases_sf"/>
</dbReference>
<dbReference type="Proteomes" id="UP000195607">
    <property type="component" value="Chromosome I"/>
</dbReference>
<evidence type="ECO:0000256" key="3">
    <source>
        <dbReference type="ARBA" id="ARBA00022679"/>
    </source>
</evidence>
<evidence type="ECO:0000256" key="6">
    <source>
        <dbReference type="PROSITE-ProRule" id="PRU01026"/>
    </source>
</evidence>
<feature type="binding site" evidence="6">
    <location>
        <position position="100"/>
    </location>
    <ligand>
        <name>S-adenosyl-L-methionine</name>
        <dbReference type="ChEBI" id="CHEBI:59789"/>
    </ligand>
</feature>
<dbReference type="Gene3D" id="3.40.50.150">
    <property type="entry name" value="Vaccinia Virus protein VP39"/>
    <property type="match status" value="1"/>
</dbReference>
<evidence type="ECO:0000313" key="9">
    <source>
        <dbReference type="Proteomes" id="UP000195607"/>
    </source>
</evidence>
<feature type="binding site" evidence="6">
    <location>
        <position position="36"/>
    </location>
    <ligand>
        <name>S-adenosyl-L-methionine</name>
        <dbReference type="ChEBI" id="CHEBI:59789"/>
    </ligand>
</feature>
<keyword evidence="1" id="KW-0698">rRNA processing</keyword>
<feature type="domain" description="Ribosomal RNA adenine methylase transferase N-terminal" evidence="7">
    <location>
        <begin position="18"/>
        <end position="183"/>
    </location>
</feature>
<keyword evidence="2 6" id="KW-0489">Methyltransferase</keyword>
<dbReference type="InterPro" id="IPR020598">
    <property type="entry name" value="rRNA_Ade_methylase_Trfase_N"/>
</dbReference>
<dbReference type="PANTHER" id="PTHR11727:SF7">
    <property type="entry name" value="DIMETHYLADENOSINE TRANSFERASE-RELATED"/>
    <property type="match status" value="1"/>
</dbReference>
<dbReference type="PROSITE" id="PS51689">
    <property type="entry name" value="SAM_RNA_A_N6_MT"/>
    <property type="match status" value="1"/>
</dbReference>
<sequence>MKLYTEKYGQVLLRDKNIAQIEISNLEEGEKVLEIGPGEGFLTQFLLEKYPKVTVVESDHRFADILSVKFFDYVEHGQLEIIHGDFLEYEGLVQDQIIGNVPYHISSKIVQKLSTMKFNKAVLMFQSEFATTLMAKPSTKEYTRMTVFAYLNFNIEFIKLVSRNSFSPIPGVDSAIISLRNHDNFPDLDWNLAETKLRQMFSQKRKKLKNVIENCPVQFQENRIDQLPPESIINLLRNE</sequence>
<evidence type="ECO:0000313" key="8">
    <source>
        <dbReference type="EMBL" id="SIM40124.1"/>
    </source>
</evidence>
<evidence type="ECO:0000256" key="2">
    <source>
        <dbReference type="ARBA" id="ARBA00022603"/>
    </source>
</evidence>
<keyword evidence="3 6" id="KW-0808">Transferase</keyword>
<comment type="caution">
    <text evidence="6">Lacks conserved residue(s) required for the propagation of feature annotation.</text>
</comment>
<evidence type="ECO:0000256" key="5">
    <source>
        <dbReference type="ARBA" id="ARBA00022884"/>
    </source>
</evidence>
<proteinExistence type="inferred from homology"/>
<gene>
    <name evidence="8" type="ORF">CSP5_0370</name>
</gene>
<dbReference type="PROSITE" id="PS01131">
    <property type="entry name" value="RRNA_A_DIMETH"/>
    <property type="match status" value="1"/>
</dbReference>
<dbReference type="RefSeq" id="WP_148689543.1">
    <property type="nucleotide sequence ID" value="NZ_LT671858.1"/>
</dbReference>
<accession>A0A1N5SVJ1</accession>
<protein>
    <submittedName>
        <fullName evidence="8">Dimethyladenosine transferase (rRNA methylation)</fullName>
    </submittedName>
</protein>
<dbReference type="InterPro" id="IPR020596">
    <property type="entry name" value="rRNA_Ade_Mease_Trfase_CS"/>
</dbReference>
<dbReference type="NCBIfam" id="TIGR00755">
    <property type="entry name" value="ksgA"/>
    <property type="match status" value="1"/>
</dbReference>
<dbReference type="SUPFAM" id="SSF53335">
    <property type="entry name" value="S-adenosyl-L-methionine-dependent methyltransferases"/>
    <property type="match status" value="1"/>
</dbReference>
<dbReference type="InterPro" id="IPR001737">
    <property type="entry name" value="KsgA/Erm"/>
</dbReference>
<dbReference type="PANTHER" id="PTHR11727">
    <property type="entry name" value="DIMETHYLADENOSINE TRANSFERASE"/>
    <property type="match status" value="1"/>
</dbReference>
<dbReference type="AlphaFoldDB" id="A0A1N5SVJ1"/>
<evidence type="ECO:0000256" key="4">
    <source>
        <dbReference type="ARBA" id="ARBA00022691"/>
    </source>
</evidence>
<dbReference type="Pfam" id="PF00398">
    <property type="entry name" value="RrnaAD"/>
    <property type="match status" value="1"/>
</dbReference>
<comment type="similarity">
    <text evidence="6">Belongs to the class I-like SAM-binding methyltransferase superfamily. rRNA adenine N(6)-methyltransferase family.</text>
</comment>
<dbReference type="GO" id="GO:0003723">
    <property type="term" value="F:RNA binding"/>
    <property type="evidence" value="ECO:0007669"/>
    <property type="project" value="UniProtKB-UniRule"/>
</dbReference>
<keyword evidence="4 6" id="KW-0949">S-adenosyl-L-methionine</keyword>
<dbReference type="GO" id="GO:0000179">
    <property type="term" value="F:rRNA (adenine-N6,N6-)-dimethyltransferase activity"/>
    <property type="evidence" value="ECO:0007669"/>
    <property type="project" value="UniProtKB-UniRule"/>
</dbReference>
<reference evidence="8 9" key="1">
    <citation type="submission" date="2016-04" db="EMBL/GenBank/DDBJ databases">
        <authorList>
            <person name="Evans L.H."/>
            <person name="Alamgir A."/>
            <person name="Owens N."/>
            <person name="Weber N.D."/>
            <person name="Virtaneva K."/>
            <person name="Barbian K."/>
            <person name="Babar A."/>
            <person name="Rosenke K."/>
        </authorList>
    </citation>
    <scope>NUCLEOTIDE SEQUENCE [LARGE SCALE GENOMIC DNA]</scope>
    <source>
        <strain evidence="9">S5(T) (JCM 30642 \VKM B-2941)</strain>
    </source>
</reference>
<name>A0A1N5SVJ1_9ARCH</name>
<feature type="binding site" evidence="6">
    <location>
        <position position="57"/>
    </location>
    <ligand>
        <name>S-adenosyl-L-methionine</name>
        <dbReference type="ChEBI" id="CHEBI:59789"/>
    </ligand>
</feature>
<evidence type="ECO:0000256" key="1">
    <source>
        <dbReference type="ARBA" id="ARBA00022552"/>
    </source>
</evidence>
<dbReference type="InterPro" id="IPR011530">
    <property type="entry name" value="rRNA_adenine_dimethylase"/>
</dbReference>
<dbReference type="SMART" id="SM00650">
    <property type="entry name" value="rADc"/>
    <property type="match status" value="1"/>
</dbReference>
<evidence type="ECO:0000259" key="7">
    <source>
        <dbReference type="SMART" id="SM00650"/>
    </source>
</evidence>
<feature type="binding site" evidence="6">
    <location>
        <position position="13"/>
    </location>
    <ligand>
        <name>S-adenosyl-L-methionine</name>
        <dbReference type="ChEBI" id="CHEBI:59789"/>
    </ligand>
</feature>
<keyword evidence="5 6" id="KW-0694">RNA-binding</keyword>
<dbReference type="GeneID" id="41587672"/>
<dbReference type="CDD" id="cd02440">
    <property type="entry name" value="AdoMet_MTases"/>
    <property type="match status" value="1"/>
</dbReference>
<feature type="binding site" evidence="6">
    <location>
        <position position="85"/>
    </location>
    <ligand>
        <name>S-adenosyl-L-methionine</name>
        <dbReference type="ChEBI" id="CHEBI:59789"/>
    </ligand>
</feature>
<organism evidence="8 9">
    <name type="scientific">Cuniculiplasma divulgatum</name>
    <dbReference type="NCBI Taxonomy" id="1673428"/>
    <lineage>
        <taxon>Archaea</taxon>
        <taxon>Methanobacteriati</taxon>
        <taxon>Thermoplasmatota</taxon>
        <taxon>Thermoplasmata</taxon>
        <taxon>Thermoplasmatales</taxon>
        <taxon>Cuniculiplasmataceae</taxon>
        <taxon>Cuniculiplasma</taxon>
    </lineage>
</organism>
<dbReference type="EMBL" id="LT671858">
    <property type="protein sequence ID" value="SIM40124.1"/>
    <property type="molecule type" value="Genomic_DNA"/>
</dbReference>